<comment type="caution">
    <text evidence="5">The sequence shown here is derived from an EMBL/GenBank/DDBJ whole genome shotgun (WGS) entry which is preliminary data.</text>
</comment>
<evidence type="ECO:0000256" key="2">
    <source>
        <dbReference type="ARBA" id="ARBA00022964"/>
    </source>
</evidence>
<accession>A0ABS8RJ01</accession>
<dbReference type="Proteomes" id="UP000823775">
    <property type="component" value="Unassembled WGS sequence"/>
</dbReference>
<evidence type="ECO:0000313" key="5">
    <source>
        <dbReference type="EMBL" id="MCD7446602.1"/>
    </source>
</evidence>
<dbReference type="InterPro" id="IPR036226">
    <property type="entry name" value="LipOase_C_sf"/>
</dbReference>
<reference evidence="5 6" key="1">
    <citation type="journal article" date="2021" name="BMC Genomics">
        <title>Datura genome reveals duplications of psychoactive alkaloid biosynthetic genes and high mutation rate following tissue culture.</title>
        <authorList>
            <person name="Rajewski A."/>
            <person name="Carter-House D."/>
            <person name="Stajich J."/>
            <person name="Litt A."/>
        </authorList>
    </citation>
    <scope>NUCLEOTIDE SEQUENCE [LARGE SCALE GENOMIC DNA]</scope>
    <source>
        <strain evidence="5">AR-01</strain>
    </source>
</reference>
<evidence type="ECO:0000259" key="4">
    <source>
        <dbReference type="PROSITE" id="PS51393"/>
    </source>
</evidence>
<proteinExistence type="predicted"/>
<dbReference type="SUPFAM" id="SSF48484">
    <property type="entry name" value="Lipoxigenase"/>
    <property type="match status" value="1"/>
</dbReference>
<name>A0ABS8RJ01_DATST</name>
<gene>
    <name evidence="5" type="ORF">HAX54_010794</name>
</gene>
<feature type="domain" description="Lipoxygenase" evidence="4">
    <location>
        <begin position="1"/>
        <end position="123"/>
    </location>
</feature>
<evidence type="ECO:0000313" key="6">
    <source>
        <dbReference type="Proteomes" id="UP000823775"/>
    </source>
</evidence>
<dbReference type="EMBL" id="JACEIK010000016">
    <property type="protein sequence ID" value="MCD7446602.1"/>
    <property type="molecule type" value="Genomic_DNA"/>
</dbReference>
<evidence type="ECO:0000256" key="3">
    <source>
        <dbReference type="ARBA" id="ARBA00023002"/>
    </source>
</evidence>
<evidence type="ECO:0000256" key="1">
    <source>
        <dbReference type="ARBA" id="ARBA00022723"/>
    </source>
</evidence>
<keyword evidence="2" id="KW-0223">Dioxygenase</keyword>
<keyword evidence="6" id="KW-1185">Reference proteome</keyword>
<dbReference type="PANTHER" id="PTHR11771">
    <property type="entry name" value="LIPOXYGENASE"/>
    <property type="match status" value="1"/>
</dbReference>
<dbReference type="Pfam" id="PF00305">
    <property type="entry name" value="Lipoxygenase"/>
    <property type="match status" value="1"/>
</dbReference>
<dbReference type="InterPro" id="IPR013819">
    <property type="entry name" value="LipOase_C"/>
</dbReference>
<keyword evidence="3" id="KW-0560">Oxidoreductase</keyword>
<dbReference type="InterPro" id="IPR000907">
    <property type="entry name" value="LipOase"/>
</dbReference>
<dbReference type="Gene3D" id="1.20.245.10">
    <property type="entry name" value="Lipoxygenase-1, Domain 5"/>
    <property type="match status" value="1"/>
</dbReference>
<sequence length="123" mass="13646">MELLSNYSTDGEHLISLMPQQSKTLIYACGIVEMTVFPSKYAMEMSARITRIGCFLIKRYQPDLIKRGMAVEDSSSPALSSMSWDNVIQGDAELKPGWKELLGEGHGRCKTSPGGLKCRQSKN</sequence>
<keyword evidence="1" id="KW-0479">Metal-binding</keyword>
<dbReference type="PROSITE" id="PS51393">
    <property type="entry name" value="LIPOXYGENASE_3"/>
    <property type="match status" value="1"/>
</dbReference>
<organism evidence="5 6">
    <name type="scientific">Datura stramonium</name>
    <name type="common">Jimsonweed</name>
    <name type="synonym">Common thornapple</name>
    <dbReference type="NCBI Taxonomy" id="4076"/>
    <lineage>
        <taxon>Eukaryota</taxon>
        <taxon>Viridiplantae</taxon>
        <taxon>Streptophyta</taxon>
        <taxon>Embryophyta</taxon>
        <taxon>Tracheophyta</taxon>
        <taxon>Spermatophyta</taxon>
        <taxon>Magnoliopsida</taxon>
        <taxon>eudicotyledons</taxon>
        <taxon>Gunneridae</taxon>
        <taxon>Pentapetalae</taxon>
        <taxon>asterids</taxon>
        <taxon>lamiids</taxon>
        <taxon>Solanales</taxon>
        <taxon>Solanaceae</taxon>
        <taxon>Solanoideae</taxon>
        <taxon>Datureae</taxon>
        <taxon>Datura</taxon>
    </lineage>
</organism>
<protein>
    <recommendedName>
        <fullName evidence="4">Lipoxygenase domain-containing protein</fullName>
    </recommendedName>
</protein>